<name>A0A0G3BBW8_9BURK</name>
<protein>
    <submittedName>
        <fullName evidence="6">Alkaline phosphatase</fullName>
    </submittedName>
</protein>
<dbReference type="GO" id="GO:0005576">
    <property type="term" value="C:extracellular region"/>
    <property type="evidence" value="ECO:0007669"/>
    <property type="project" value="UniProtKB-SubCell"/>
</dbReference>
<dbReference type="InterPro" id="IPR011049">
    <property type="entry name" value="Serralysin-like_metalloprot_C"/>
</dbReference>
<dbReference type="PATRIC" id="fig|413882.6.peg.158"/>
<dbReference type="InterPro" id="IPR001343">
    <property type="entry name" value="Hemolysn_Ca-bd"/>
</dbReference>
<feature type="domain" description="Haemolysin-type calcium binding-related" evidence="5">
    <location>
        <begin position="707"/>
        <end position="750"/>
    </location>
</feature>
<feature type="compositionally biased region" description="Low complexity" evidence="4">
    <location>
        <begin position="184"/>
        <end position="200"/>
    </location>
</feature>
<gene>
    <name evidence="6" type="ORF">AAW51_0153</name>
</gene>
<feature type="domain" description="Haemolysin-type calcium binding-related" evidence="5">
    <location>
        <begin position="907"/>
        <end position="950"/>
    </location>
</feature>
<evidence type="ECO:0000313" key="6">
    <source>
        <dbReference type="EMBL" id="AKJ26844.1"/>
    </source>
</evidence>
<feature type="region of interest" description="Disordered" evidence="4">
    <location>
        <begin position="1"/>
        <end position="24"/>
    </location>
</feature>
<feature type="region of interest" description="Disordered" evidence="4">
    <location>
        <begin position="980"/>
        <end position="1001"/>
    </location>
</feature>
<dbReference type="PROSITE" id="PS00330">
    <property type="entry name" value="HEMOLYSIN_CALCIUM"/>
    <property type="match status" value="14"/>
</dbReference>
<dbReference type="InterPro" id="IPR010566">
    <property type="entry name" value="Haemolys_ca-bd"/>
</dbReference>
<feature type="domain" description="Haemolysin-type calcium binding-related" evidence="5">
    <location>
        <begin position="507"/>
        <end position="550"/>
    </location>
</feature>
<dbReference type="PANTHER" id="PTHR38340">
    <property type="entry name" value="S-LAYER PROTEIN"/>
    <property type="match status" value="1"/>
</dbReference>
<reference evidence="6 7" key="1">
    <citation type="submission" date="2015-05" db="EMBL/GenBank/DDBJ databases">
        <authorList>
            <person name="Tang B."/>
            <person name="Yu Y."/>
        </authorList>
    </citation>
    <scope>NUCLEOTIDE SEQUENCE [LARGE SCALE GENOMIC DNA]</scope>
    <source>
        <strain evidence="6 7">DSM 7029</strain>
    </source>
</reference>
<feature type="domain" description="Haemolysin-type calcium binding-related" evidence="5">
    <location>
        <begin position="1307"/>
        <end position="1343"/>
    </location>
</feature>
<sequence length="1385" mass="140983">MYGGSGDDHLLGDEGGDRIYGQDGNDVLDGGIGNDTLRGGNGDDLLDGGAGNDSIHGEAGSDTYTFARGWGQDTILNYDSGTGKTDVIEFAADITPSDIKVTRSGTNLILSLAGSTDKITVSSYFTSDGTSLYKVEQIRFADGTTWDVDTVKTLAIQSTTGADQLYGYATADTLDGGDGNDTVSAASGDDTVSGGSGDDTLNGEDGNDLLDGGIGNDTLDGGNGNDRLVGGIGNDTLRGGNGDDLLDGGAGNDSIHGEAGSDTYTFARGWGQDTILNYDSGTGKTDVIEFAADITPSDIKVTRSGTNLILSLAGSTDKITVSSYFTSDGTSLYKVEQIRFADGTTWDVDTVKTLAIQSTTGADQLYGYATADTLDGGDGNDTISAASGDDTVSGGSGDDTLNGEDGNDLLDGGIGNDTLDGGNGNDRLVGGIGNDTLRGGNGDDLLDGGAGNDSIHGEAGSDTYTFARGWGQDTILNYDSGTGKTDVIEFAADITPSDIKVTRSGTNLILSLAGSTDKITVSSYFTSDGTSLYKVEQIRFADGTTWDVDTVKTLAIQSTTGADQLYGYATADTLDGGDGNDTISAASGDDTVSGGSGDDTLNGEDGNDLLDGGIGNDTLDGGNGNDRLVGGIGNDTLRGGNGDDLLDGGAGNDSIHGEAGSDTYTFARGWGQDTILNYDSGTGKTDVIEFAADITPSDIKVTRSGTNLILSLAGSTDKITVSSYFTSDGTSLYKVEQIRFADGTTWDVDTVKTLAIQSTTGADQLYGYATADTLDGGDGNDTISAASGDDTVSGGSGDDTLNGEDGNDLLDGGIGNDTLDGGNGNDRLVGGIGNDTLRGGNGDDLLDGGAGNDSIHGEAGSDTYTFARGWGQDTILNYDSGTGKTDVIEFAADITPSDIKVTRSGTNLILSLAGSTDKITVSSYFTSDGTSLYKVEQIRFADGTTWDVDTVKTLAIQSTTGADQLYGYATADTLDGGDGNDTISAASGDDTVSGGSGDDTLNGEDGNDLLDGGIGNDTLDGGNGNDRLVGGIGNDTLRGGNGDDLLDGGAGNDSIHGEAGSDTYTFARGWGQDTILNYDSGTGKTDVIEFAADITPSDIKVTRSGTNLILSLAGSTDKITVSSYFTSDGTSLYKVEQIRFADGTTWDVGTVKTLAIQGTAGADELYGYATADTLNGGNGNDTISAASGDDTVSGGSGDDKLYGDDGNDLLDGDIGSDTLRGGNGSDLLVGGVGNDTLYGDAGNDTLDGGTGNDYLNGGAGSDTYLLVRGTEADTVSDYDTLAGNTDVVQVGPNVAIDQIWFRRVGSDLEVSIIGTTDKTTIGGWYSASAYQVEQFKTADGKMLLNTQVNALVSAMAGFAPPAAGQTTLSADYQTSLNPVIAANWK</sequence>
<keyword evidence="2" id="KW-0964">Secreted</keyword>
<dbReference type="Gene3D" id="2.150.10.10">
    <property type="entry name" value="Serralysin-like metalloprotease, C-terminal"/>
    <property type="match status" value="7"/>
</dbReference>
<dbReference type="KEGG" id="pbh:AAW51_0153"/>
<proteinExistence type="predicted"/>
<keyword evidence="3" id="KW-0106">Calcium</keyword>
<dbReference type="Proteomes" id="UP000035352">
    <property type="component" value="Chromosome"/>
</dbReference>
<feature type="region of interest" description="Disordered" evidence="4">
    <location>
        <begin position="580"/>
        <end position="601"/>
    </location>
</feature>
<evidence type="ECO:0000256" key="3">
    <source>
        <dbReference type="ARBA" id="ARBA00022837"/>
    </source>
</evidence>
<feature type="compositionally biased region" description="Low complexity" evidence="4">
    <location>
        <begin position="584"/>
        <end position="600"/>
    </location>
</feature>
<comment type="subcellular location">
    <subcellularLocation>
        <location evidence="1">Secreted</location>
    </subcellularLocation>
</comment>
<feature type="compositionally biased region" description="Low complexity" evidence="4">
    <location>
        <begin position="784"/>
        <end position="800"/>
    </location>
</feature>
<keyword evidence="7" id="KW-1185">Reference proteome</keyword>
<feature type="domain" description="Haemolysin-type calcium binding-related" evidence="5">
    <location>
        <begin position="1107"/>
        <end position="1148"/>
    </location>
</feature>
<dbReference type="InterPro" id="IPR050557">
    <property type="entry name" value="RTX_toxin/Mannuronan_C5-epim"/>
</dbReference>
<evidence type="ECO:0000313" key="7">
    <source>
        <dbReference type="Proteomes" id="UP000035352"/>
    </source>
</evidence>
<evidence type="ECO:0000256" key="2">
    <source>
        <dbReference type="ARBA" id="ARBA00022525"/>
    </source>
</evidence>
<dbReference type="Pfam" id="PF06594">
    <property type="entry name" value="HCBP_related"/>
    <property type="match status" value="7"/>
</dbReference>
<feature type="compositionally biased region" description="Low complexity" evidence="4">
    <location>
        <begin position="384"/>
        <end position="400"/>
    </location>
</feature>
<feature type="domain" description="Haemolysin-type calcium binding-related" evidence="5">
    <location>
        <begin position="107"/>
        <end position="150"/>
    </location>
</feature>
<feature type="compositionally biased region" description="Basic and acidic residues" evidence="4">
    <location>
        <begin position="1"/>
        <end position="17"/>
    </location>
</feature>
<dbReference type="Pfam" id="PF00353">
    <property type="entry name" value="HemolysinCabind"/>
    <property type="match status" value="19"/>
</dbReference>
<dbReference type="GO" id="GO:0005509">
    <property type="term" value="F:calcium ion binding"/>
    <property type="evidence" value="ECO:0007669"/>
    <property type="project" value="InterPro"/>
</dbReference>
<dbReference type="EMBL" id="CP011371">
    <property type="protein sequence ID" value="AKJ26844.1"/>
    <property type="molecule type" value="Genomic_DNA"/>
</dbReference>
<accession>A0A0G3BBW8</accession>
<dbReference type="STRING" id="413882.AAW51_0153"/>
<feature type="region of interest" description="Disordered" evidence="4">
    <location>
        <begin position="179"/>
        <end position="204"/>
    </location>
</feature>
<feature type="domain" description="Haemolysin-type calcium binding-related" evidence="5">
    <location>
        <begin position="307"/>
        <end position="350"/>
    </location>
</feature>
<dbReference type="PRINTS" id="PR00313">
    <property type="entry name" value="CABNDNGRPT"/>
</dbReference>
<dbReference type="InterPro" id="IPR018511">
    <property type="entry name" value="Hemolysin-typ_Ca-bd_CS"/>
</dbReference>
<evidence type="ECO:0000256" key="1">
    <source>
        <dbReference type="ARBA" id="ARBA00004613"/>
    </source>
</evidence>
<dbReference type="SUPFAM" id="SSF51120">
    <property type="entry name" value="beta-Roll"/>
    <property type="match status" value="7"/>
</dbReference>
<evidence type="ECO:0000259" key="5">
    <source>
        <dbReference type="Pfam" id="PF06594"/>
    </source>
</evidence>
<feature type="region of interest" description="Disordered" evidence="4">
    <location>
        <begin position="380"/>
        <end position="401"/>
    </location>
</feature>
<dbReference type="PANTHER" id="PTHR38340:SF1">
    <property type="entry name" value="S-LAYER PROTEIN"/>
    <property type="match status" value="1"/>
</dbReference>
<feature type="region of interest" description="Disordered" evidence="4">
    <location>
        <begin position="780"/>
        <end position="801"/>
    </location>
</feature>
<organism evidence="6 7">
    <name type="scientific">Caldimonas brevitalea</name>
    <dbReference type="NCBI Taxonomy" id="413882"/>
    <lineage>
        <taxon>Bacteria</taxon>
        <taxon>Pseudomonadati</taxon>
        <taxon>Pseudomonadota</taxon>
        <taxon>Betaproteobacteria</taxon>
        <taxon>Burkholderiales</taxon>
        <taxon>Sphaerotilaceae</taxon>
        <taxon>Caldimonas</taxon>
    </lineage>
</organism>
<feature type="compositionally biased region" description="Low complexity" evidence="4">
    <location>
        <begin position="984"/>
        <end position="1000"/>
    </location>
</feature>
<evidence type="ECO:0000256" key="4">
    <source>
        <dbReference type="SAM" id="MobiDB-lite"/>
    </source>
</evidence>